<feature type="domain" description="Rhodanese" evidence="2">
    <location>
        <begin position="46"/>
        <end position="134"/>
    </location>
</feature>
<protein>
    <submittedName>
        <fullName evidence="3">Rhodanese-like domain-containing protein</fullName>
    </submittedName>
</protein>
<organism evidence="3 4">
    <name type="scientific">SAR86 cluster bacterium</name>
    <dbReference type="NCBI Taxonomy" id="2030880"/>
    <lineage>
        <taxon>Bacteria</taxon>
        <taxon>Pseudomonadati</taxon>
        <taxon>Pseudomonadota</taxon>
        <taxon>Gammaproteobacteria</taxon>
        <taxon>SAR86 cluster</taxon>
    </lineage>
</organism>
<feature type="transmembrane region" description="Helical" evidence="1">
    <location>
        <begin position="6"/>
        <end position="26"/>
    </location>
</feature>
<proteinExistence type="predicted"/>
<dbReference type="SMART" id="SM00450">
    <property type="entry name" value="RHOD"/>
    <property type="match status" value="1"/>
</dbReference>
<dbReference type="PANTHER" id="PTHR43031">
    <property type="entry name" value="FAD-DEPENDENT OXIDOREDUCTASE"/>
    <property type="match status" value="1"/>
</dbReference>
<accession>A0A520N2J2</accession>
<dbReference type="Gene3D" id="3.40.250.10">
    <property type="entry name" value="Rhodanese-like domain"/>
    <property type="match status" value="1"/>
</dbReference>
<dbReference type="AlphaFoldDB" id="A0A520N2J2"/>
<comment type="caution">
    <text evidence="3">The sequence shown here is derived from an EMBL/GenBank/DDBJ whole genome shotgun (WGS) entry which is preliminary data.</text>
</comment>
<dbReference type="InterPro" id="IPR036873">
    <property type="entry name" value="Rhodanese-like_dom_sf"/>
</dbReference>
<dbReference type="Pfam" id="PF00581">
    <property type="entry name" value="Rhodanese"/>
    <property type="match status" value="1"/>
</dbReference>
<name>A0A520N2J2_9GAMM</name>
<sequence length="134" mass="14759">MELINFLIEHFYFSAPLVIVLILFFISNSKKGGTKISCQSLISLSNQDKALIVDLRSSEAFNSGHITASINIPLNDVSRRSNEIINSTKSVVLVCEMGSSSTNAGETLKKEGLKDIFILRGGINEWKMNNLPLV</sequence>
<gene>
    <name evidence="3" type="ORF">EVA93_02735</name>
</gene>
<keyword evidence="1" id="KW-0472">Membrane</keyword>
<dbReference type="SUPFAM" id="SSF52821">
    <property type="entry name" value="Rhodanese/Cell cycle control phosphatase"/>
    <property type="match status" value="1"/>
</dbReference>
<dbReference type="InterPro" id="IPR001763">
    <property type="entry name" value="Rhodanese-like_dom"/>
</dbReference>
<evidence type="ECO:0000259" key="2">
    <source>
        <dbReference type="PROSITE" id="PS50206"/>
    </source>
</evidence>
<evidence type="ECO:0000313" key="3">
    <source>
        <dbReference type="EMBL" id="RZO27702.1"/>
    </source>
</evidence>
<dbReference type="PANTHER" id="PTHR43031:SF18">
    <property type="entry name" value="RHODANESE-RELATED SULFURTRANSFERASES"/>
    <property type="match status" value="1"/>
</dbReference>
<dbReference type="CDD" id="cd00158">
    <property type="entry name" value="RHOD"/>
    <property type="match status" value="1"/>
</dbReference>
<dbReference type="InterPro" id="IPR050229">
    <property type="entry name" value="GlpE_sulfurtransferase"/>
</dbReference>
<evidence type="ECO:0000313" key="4">
    <source>
        <dbReference type="Proteomes" id="UP000318710"/>
    </source>
</evidence>
<dbReference type="Proteomes" id="UP000318710">
    <property type="component" value="Unassembled WGS sequence"/>
</dbReference>
<reference evidence="3 4" key="1">
    <citation type="submission" date="2019-02" db="EMBL/GenBank/DDBJ databases">
        <title>Prokaryotic population dynamics and viral predation in marine succession experiment using metagenomics: the confinement effect.</title>
        <authorList>
            <person name="Haro-Moreno J.M."/>
            <person name="Rodriguez-Valera F."/>
            <person name="Lopez-Perez M."/>
        </authorList>
    </citation>
    <scope>NUCLEOTIDE SEQUENCE [LARGE SCALE GENOMIC DNA]</scope>
    <source>
        <strain evidence="3">MED-G160</strain>
    </source>
</reference>
<keyword evidence="1" id="KW-1133">Transmembrane helix</keyword>
<dbReference type="PROSITE" id="PS50206">
    <property type="entry name" value="RHODANESE_3"/>
    <property type="match status" value="1"/>
</dbReference>
<keyword evidence="1" id="KW-0812">Transmembrane</keyword>
<dbReference type="EMBL" id="SHBF01000012">
    <property type="protein sequence ID" value="RZO27702.1"/>
    <property type="molecule type" value="Genomic_DNA"/>
</dbReference>
<evidence type="ECO:0000256" key="1">
    <source>
        <dbReference type="SAM" id="Phobius"/>
    </source>
</evidence>